<keyword evidence="4 6" id="KW-0238">DNA-binding</keyword>
<sequence>MCYDGEIELSTPRDRENTFEPQLIKKIQTRVTQMDSQILPLYAKGLTTCEIGATVKEMYDADESSHADPDIYTR</sequence>
<evidence type="ECO:0000313" key="7">
    <source>
        <dbReference type="EMBL" id="ACR70264.1"/>
    </source>
</evidence>
<dbReference type="PATRIC" id="fig|634503.3.peg.2776"/>
<accession>C5BAQ7</accession>
<evidence type="ECO:0000313" key="8">
    <source>
        <dbReference type="Proteomes" id="UP000001485"/>
    </source>
</evidence>
<dbReference type="Proteomes" id="UP000001485">
    <property type="component" value="Chromosome"/>
</dbReference>
<evidence type="ECO:0000256" key="3">
    <source>
        <dbReference type="ARBA" id="ARBA00022578"/>
    </source>
</evidence>
<evidence type="ECO:0000256" key="6">
    <source>
        <dbReference type="RuleBase" id="RU365089"/>
    </source>
</evidence>
<keyword evidence="5 6" id="KW-0233">DNA recombination</keyword>
<comment type="function">
    <text evidence="1 6">Required for the transposition of the insertion element.</text>
</comment>
<evidence type="ECO:0000256" key="1">
    <source>
        <dbReference type="ARBA" id="ARBA00002190"/>
    </source>
</evidence>
<organism evidence="7 8">
    <name type="scientific">Edwardsiella ictaluri (strain 93-146)</name>
    <dbReference type="NCBI Taxonomy" id="634503"/>
    <lineage>
        <taxon>Bacteria</taxon>
        <taxon>Pseudomonadati</taxon>
        <taxon>Pseudomonadota</taxon>
        <taxon>Gammaproteobacteria</taxon>
        <taxon>Enterobacterales</taxon>
        <taxon>Hafniaceae</taxon>
        <taxon>Edwardsiella</taxon>
    </lineage>
</organism>
<dbReference type="KEGG" id="eic:NT01EI_3114"/>
<dbReference type="PANTHER" id="PTHR33217">
    <property type="entry name" value="TRANSPOSASE FOR INSERTION SEQUENCE ELEMENT IS1081"/>
    <property type="match status" value="1"/>
</dbReference>
<dbReference type="InterPro" id="IPR001207">
    <property type="entry name" value="Transposase_mutator"/>
</dbReference>
<dbReference type="GO" id="GO:0004803">
    <property type="term" value="F:transposase activity"/>
    <property type="evidence" value="ECO:0007669"/>
    <property type="project" value="UniProtKB-UniRule"/>
</dbReference>
<dbReference type="GO" id="GO:0006313">
    <property type="term" value="P:DNA transposition"/>
    <property type="evidence" value="ECO:0007669"/>
    <property type="project" value="UniProtKB-UniRule"/>
</dbReference>
<dbReference type="HOGENOM" id="CLU_2681896_0_0_6"/>
<dbReference type="PANTHER" id="PTHR33217:SF5">
    <property type="entry name" value="MUTATOR FAMILY TRANSPOSASE"/>
    <property type="match status" value="1"/>
</dbReference>
<keyword evidence="6" id="KW-0814">Transposable element</keyword>
<protein>
    <recommendedName>
        <fullName evidence="6">Mutator family transposase</fullName>
    </recommendedName>
</protein>
<evidence type="ECO:0000256" key="2">
    <source>
        <dbReference type="ARBA" id="ARBA00010961"/>
    </source>
</evidence>
<name>C5BAQ7_EDWI9</name>
<reference evidence="8" key="1">
    <citation type="submission" date="2009-03" db="EMBL/GenBank/DDBJ databases">
        <title>Complete genome sequence of Edwardsiella ictaluri 93-146.</title>
        <authorList>
            <person name="Williams M.L."/>
            <person name="Gillaspy A.F."/>
            <person name="Dyer D.W."/>
            <person name="Thune R.L."/>
            <person name="Waldbieser G.C."/>
            <person name="Schuster S.C."/>
            <person name="Gipson J."/>
            <person name="Zaitshik J."/>
            <person name="Landry C."/>
            <person name="Lawrence M.L."/>
        </authorList>
    </citation>
    <scope>NUCLEOTIDE SEQUENCE [LARGE SCALE GENOMIC DNA]</scope>
    <source>
        <strain evidence="8">93-146</strain>
    </source>
</reference>
<proteinExistence type="inferred from homology"/>
<dbReference type="AlphaFoldDB" id="C5BAQ7"/>
<evidence type="ECO:0000256" key="4">
    <source>
        <dbReference type="ARBA" id="ARBA00023125"/>
    </source>
</evidence>
<comment type="similarity">
    <text evidence="2 6">Belongs to the transposase mutator family.</text>
</comment>
<evidence type="ECO:0000256" key="5">
    <source>
        <dbReference type="ARBA" id="ARBA00023172"/>
    </source>
</evidence>
<reference evidence="7 8" key="2">
    <citation type="journal article" date="2012" name="J. Bacteriol.">
        <title>Genome Sequence of Edwardsiella ictaluri 93-146, a Strain Associated with a Natural Channel Catfish Outbreak of Enteric Septicemia of Catfish.</title>
        <authorList>
            <person name="Williams M.L."/>
            <person name="Gillaspy A.F."/>
            <person name="Dyer D.W."/>
            <person name="Thune R.L."/>
            <person name="Waldbieser G.C."/>
            <person name="Schuster S.C."/>
            <person name="Gipson J."/>
            <person name="Zaitshik J."/>
            <person name="Landry C."/>
            <person name="Banes M.M."/>
            <person name="Lawrence M.L."/>
        </authorList>
    </citation>
    <scope>NUCLEOTIDE SEQUENCE [LARGE SCALE GENOMIC DNA]</scope>
    <source>
        <strain evidence="7 8">93-146</strain>
    </source>
</reference>
<dbReference type="GO" id="GO:0003677">
    <property type="term" value="F:DNA binding"/>
    <property type="evidence" value="ECO:0007669"/>
    <property type="project" value="UniProtKB-UniRule"/>
</dbReference>
<dbReference type="Pfam" id="PF00872">
    <property type="entry name" value="Transposase_mut"/>
    <property type="match status" value="1"/>
</dbReference>
<gene>
    <name evidence="7" type="ordered locus">NT01EI_3114</name>
</gene>
<dbReference type="EMBL" id="CP001600">
    <property type="protein sequence ID" value="ACR70264.1"/>
    <property type="molecule type" value="Genomic_DNA"/>
</dbReference>
<keyword evidence="3 6" id="KW-0815">Transposition</keyword>